<comment type="subcellular location">
    <subcellularLocation>
        <location evidence="10">Nucleus</location>
    </subcellularLocation>
</comment>
<keyword evidence="10" id="KW-0539">Nucleus</keyword>
<keyword evidence="5 10" id="KW-0660">Purine salvage</keyword>
<evidence type="ECO:0000256" key="5">
    <source>
        <dbReference type="ARBA" id="ARBA00022726"/>
    </source>
</evidence>
<dbReference type="CDD" id="cd01168">
    <property type="entry name" value="adenosine_kinase"/>
    <property type="match status" value="1"/>
</dbReference>
<dbReference type="SUPFAM" id="SSF53613">
    <property type="entry name" value="Ribokinase-like"/>
    <property type="match status" value="1"/>
</dbReference>
<comment type="cofactor">
    <cofactor evidence="10">
        <name>Mg(2+)</name>
        <dbReference type="ChEBI" id="CHEBI:18420"/>
    </cofactor>
    <text evidence="10">Binds 3 Mg(2+) ions per subunit.</text>
</comment>
<dbReference type="Pfam" id="PF00294">
    <property type="entry name" value="PfkB"/>
    <property type="match status" value="1"/>
</dbReference>
<protein>
    <recommendedName>
        <fullName evidence="3 10">Adenosine kinase</fullName>
        <shortName evidence="10">AK</shortName>
        <ecNumber evidence="3 10">2.7.1.20</ecNumber>
    </recommendedName>
    <alternativeName>
        <fullName evidence="10">Adenosine 5'-phosphotransferase</fullName>
    </alternativeName>
</protein>
<dbReference type="InterPro" id="IPR001805">
    <property type="entry name" value="Adenokinase"/>
</dbReference>
<dbReference type="GO" id="GO:0005829">
    <property type="term" value="C:cytosol"/>
    <property type="evidence" value="ECO:0007669"/>
    <property type="project" value="TreeGrafter"/>
</dbReference>
<evidence type="ECO:0000313" key="13">
    <source>
        <dbReference type="Proteomes" id="UP000580250"/>
    </source>
</evidence>
<evidence type="ECO:0000259" key="11">
    <source>
        <dbReference type="Pfam" id="PF00294"/>
    </source>
</evidence>
<comment type="caution">
    <text evidence="12">The sequence shown here is derived from an EMBL/GenBank/DDBJ whole genome shotgun (WGS) entry which is preliminary data.</text>
</comment>
<dbReference type="GO" id="GO:0004001">
    <property type="term" value="F:adenosine kinase activity"/>
    <property type="evidence" value="ECO:0007669"/>
    <property type="project" value="UniProtKB-UniRule"/>
</dbReference>
<dbReference type="InterPro" id="IPR029056">
    <property type="entry name" value="Ribokinase-like"/>
</dbReference>
<accession>A0A6V7UGW6</accession>
<comment type="pathway">
    <text evidence="1 10">Purine metabolism; AMP biosynthesis via salvage pathway; AMP from adenosine: step 1/1.</text>
</comment>
<evidence type="ECO:0000313" key="12">
    <source>
        <dbReference type="EMBL" id="CAD2157910.1"/>
    </source>
</evidence>
<dbReference type="InterPro" id="IPR011611">
    <property type="entry name" value="PfkB_dom"/>
</dbReference>
<keyword evidence="8 10" id="KW-0067">ATP-binding</keyword>
<comment type="similarity">
    <text evidence="2 10">Belongs to the carbohydrate kinase PfkB family.</text>
</comment>
<dbReference type="GO" id="GO:0044209">
    <property type="term" value="P:AMP salvage"/>
    <property type="evidence" value="ECO:0007669"/>
    <property type="project" value="UniProtKB-UniRule"/>
</dbReference>
<proteinExistence type="inferred from homology"/>
<evidence type="ECO:0000256" key="4">
    <source>
        <dbReference type="ARBA" id="ARBA00022679"/>
    </source>
</evidence>
<comment type="subunit">
    <text evidence="10">Monomer.</text>
</comment>
<feature type="domain" description="Carbohydrate kinase PfkB" evidence="11">
    <location>
        <begin position="57"/>
        <end position="348"/>
    </location>
</feature>
<gene>
    <name evidence="12" type="ORF">MENT_LOCUS12883</name>
</gene>
<feature type="active site" description="Proton acceptor" evidence="9">
    <location>
        <position position="311"/>
    </location>
</feature>
<evidence type="ECO:0000256" key="10">
    <source>
        <dbReference type="RuleBase" id="RU368116"/>
    </source>
</evidence>
<dbReference type="GO" id="GO:0006166">
    <property type="term" value="P:purine ribonucleoside salvage"/>
    <property type="evidence" value="ECO:0007669"/>
    <property type="project" value="UniProtKB-KW"/>
</dbReference>
<reference evidence="12 13" key="1">
    <citation type="submission" date="2020-08" db="EMBL/GenBank/DDBJ databases">
        <authorList>
            <person name="Koutsovoulos G."/>
            <person name="Danchin GJ E."/>
        </authorList>
    </citation>
    <scope>NUCLEOTIDE SEQUENCE [LARGE SCALE GENOMIC DNA]</scope>
</reference>
<dbReference type="PRINTS" id="PR00989">
    <property type="entry name" value="ADENOKINASE"/>
</dbReference>
<evidence type="ECO:0000256" key="6">
    <source>
        <dbReference type="ARBA" id="ARBA00022741"/>
    </source>
</evidence>
<keyword evidence="6 10" id="KW-0547">Nucleotide-binding</keyword>
<dbReference type="EC" id="2.7.1.20" evidence="3 10"/>
<keyword evidence="4 10" id="KW-0808">Transferase</keyword>
<keyword evidence="10" id="KW-0460">Magnesium</keyword>
<dbReference type="Gene3D" id="3.40.1190.20">
    <property type="match status" value="1"/>
</dbReference>
<organism evidence="12 13">
    <name type="scientific">Meloidogyne enterolobii</name>
    <name type="common">Root-knot nematode worm</name>
    <name type="synonym">Meloidogyne mayaguensis</name>
    <dbReference type="NCBI Taxonomy" id="390850"/>
    <lineage>
        <taxon>Eukaryota</taxon>
        <taxon>Metazoa</taxon>
        <taxon>Ecdysozoa</taxon>
        <taxon>Nematoda</taxon>
        <taxon>Chromadorea</taxon>
        <taxon>Rhabditida</taxon>
        <taxon>Tylenchina</taxon>
        <taxon>Tylenchomorpha</taxon>
        <taxon>Tylenchoidea</taxon>
        <taxon>Meloidogynidae</taxon>
        <taxon>Meloidogyninae</taxon>
        <taxon>Meloidogyne</taxon>
    </lineage>
</organism>
<name>A0A6V7UGW6_MELEN</name>
<dbReference type="Proteomes" id="UP000580250">
    <property type="component" value="Unassembled WGS sequence"/>
</dbReference>
<dbReference type="GO" id="GO:0005524">
    <property type="term" value="F:ATP binding"/>
    <property type="evidence" value="ECO:0007669"/>
    <property type="project" value="UniProtKB-UniRule"/>
</dbReference>
<evidence type="ECO:0000256" key="9">
    <source>
        <dbReference type="PIRSR" id="PIRSR601805-1"/>
    </source>
</evidence>
<dbReference type="GO" id="GO:0005634">
    <property type="term" value="C:nucleus"/>
    <property type="evidence" value="ECO:0007669"/>
    <property type="project" value="UniProtKB-SubCell"/>
</dbReference>
<dbReference type="OrthoDB" id="432447at2759"/>
<dbReference type="Gene3D" id="3.30.1110.10">
    <property type="match status" value="1"/>
</dbReference>
<evidence type="ECO:0000256" key="1">
    <source>
        <dbReference type="ARBA" id="ARBA00004801"/>
    </source>
</evidence>
<dbReference type="EMBL" id="CAJEWN010000068">
    <property type="protein sequence ID" value="CAD2157910.1"/>
    <property type="molecule type" value="Genomic_DNA"/>
</dbReference>
<dbReference type="GO" id="GO:0006144">
    <property type="term" value="P:purine nucleobase metabolic process"/>
    <property type="evidence" value="ECO:0007669"/>
    <property type="project" value="TreeGrafter"/>
</dbReference>
<dbReference type="PANTHER" id="PTHR45769">
    <property type="entry name" value="ADENOSINE KINASE"/>
    <property type="match status" value="1"/>
</dbReference>
<evidence type="ECO:0000256" key="2">
    <source>
        <dbReference type="ARBA" id="ARBA00010688"/>
    </source>
</evidence>
<comment type="function">
    <text evidence="10">ATP dependent phosphorylation of adenosine and other related nucleoside analogs to monophosphate derivatives.</text>
</comment>
<dbReference type="PANTHER" id="PTHR45769:SF3">
    <property type="entry name" value="ADENOSINE KINASE"/>
    <property type="match status" value="1"/>
</dbReference>
<sequence>MNYKNILVGIGNPLLDITANVDKQFIQNHSLEENGSMLVTKKYMDELIDEILNSQSDPNIEYTPGGAILNTVRIFQWTMTKIINNDNNPITHFATFFGSVGNDDYSEILLSECQKSGLHILCQKIEDEYTGRCLTMINGTKRSMCANLGAASKFNLKFLETPENWSVIENANVYYTSAHFLNVSPNCIMRICEYAASKNKKFIFNMGAEYLAKKFKKEIEIILKYSDLIFGNEDEYRAFANEMNFDKKEDIKDIGLEMAKYEKFNSLNERVIVITRDALPLIVIKNDGHLIEYKVKEIPNGTLVDSSCAGDAFAGGFIAAYACGYSLKECIEWGCSAAEMIIQRRGCKLD</sequence>
<dbReference type="AlphaFoldDB" id="A0A6V7UGW6"/>
<dbReference type="UniPathway" id="UPA00588">
    <property type="reaction ID" value="UER00659"/>
</dbReference>
<comment type="catalytic activity">
    <reaction evidence="10">
        <text>adenosine + ATP = AMP + ADP + H(+)</text>
        <dbReference type="Rhea" id="RHEA:20824"/>
        <dbReference type="ChEBI" id="CHEBI:15378"/>
        <dbReference type="ChEBI" id="CHEBI:16335"/>
        <dbReference type="ChEBI" id="CHEBI:30616"/>
        <dbReference type="ChEBI" id="CHEBI:456215"/>
        <dbReference type="ChEBI" id="CHEBI:456216"/>
        <dbReference type="EC" id="2.7.1.20"/>
    </reaction>
</comment>
<dbReference type="SMR" id="A0A6V7UGW6"/>
<evidence type="ECO:0000256" key="8">
    <source>
        <dbReference type="ARBA" id="ARBA00022840"/>
    </source>
</evidence>
<evidence type="ECO:0000256" key="7">
    <source>
        <dbReference type="ARBA" id="ARBA00022777"/>
    </source>
</evidence>
<evidence type="ECO:0000256" key="3">
    <source>
        <dbReference type="ARBA" id="ARBA00012119"/>
    </source>
</evidence>
<keyword evidence="7 10" id="KW-0418">Kinase</keyword>